<name>A0AAV0Q5X3_9ROSI</name>
<keyword evidence="2" id="KW-1185">Reference proteome</keyword>
<protein>
    <submittedName>
        <fullName evidence="1">Uncharacterized protein</fullName>
    </submittedName>
</protein>
<dbReference type="Proteomes" id="UP001154282">
    <property type="component" value="Unassembled WGS sequence"/>
</dbReference>
<evidence type="ECO:0000313" key="2">
    <source>
        <dbReference type="Proteomes" id="UP001154282"/>
    </source>
</evidence>
<evidence type="ECO:0000313" key="1">
    <source>
        <dbReference type="EMBL" id="CAI0540647.1"/>
    </source>
</evidence>
<reference evidence="1" key="1">
    <citation type="submission" date="2022-08" db="EMBL/GenBank/DDBJ databases">
        <authorList>
            <person name="Gutierrez-Valencia J."/>
        </authorList>
    </citation>
    <scope>NUCLEOTIDE SEQUENCE</scope>
</reference>
<proteinExistence type="predicted"/>
<comment type="caution">
    <text evidence="1">The sequence shown here is derived from an EMBL/GenBank/DDBJ whole genome shotgun (WGS) entry which is preliminary data.</text>
</comment>
<dbReference type="AlphaFoldDB" id="A0AAV0Q5X3"/>
<sequence>MFLIAGKDPDPSRLLQLGIIASSWQTLTRAIRIREFAAFTNNGGMERRDDARPDPSFLSLSKLRQTGIAIEIGIAGHPFAPCSLAHPPPVRRNAELKVLLPRSGVSNQPADALGINGQSHGNFTSTLPLAFPSFDGENPKEWIIECELLFDESGIPDERRVELAAAKFHRRPAIWFWNWGLRRAVLDWDEFVDAVCNHFGSTCRLSLPSFSGENPKDWVRKCEELFRFHKIPKHERVGRASICLEGRALGWFRYWHPRHDFCSWPTFATAVCEYFWDLNIEWVVGVFNMLIMLESVEEYQE</sequence>
<gene>
    <name evidence="1" type="ORF">LITE_LOCUS41785</name>
</gene>
<accession>A0AAV0Q5X3</accession>
<organism evidence="1 2">
    <name type="scientific">Linum tenue</name>
    <dbReference type="NCBI Taxonomy" id="586396"/>
    <lineage>
        <taxon>Eukaryota</taxon>
        <taxon>Viridiplantae</taxon>
        <taxon>Streptophyta</taxon>
        <taxon>Embryophyta</taxon>
        <taxon>Tracheophyta</taxon>
        <taxon>Spermatophyta</taxon>
        <taxon>Magnoliopsida</taxon>
        <taxon>eudicotyledons</taxon>
        <taxon>Gunneridae</taxon>
        <taxon>Pentapetalae</taxon>
        <taxon>rosids</taxon>
        <taxon>fabids</taxon>
        <taxon>Malpighiales</taxon>
        <taxon>Linaceae</taxon>
        <taxon>Linum</taxon>
    </lineage>
</organism>
<dbReference type="EMBL" id="CAMGYJ010000009">
    <property type="protein sequence ID" value="CAI0540647.1"/>
    <property type="molecule type" value="Genomic_DNA"/>
</dbReference>